<comment type="function">
    <text evidence="2">Adenine glycosylase active on G-A mispairs. MutY also corrects error-prone DNA synthesis past GO lesions which are due to the oxidatively damaged form of guanine: 7,8-dihydro-8-oxoguanine (8-oxo-dGTP).</text>
</comment>
<evidence type="ECO:0000256" key="14">
    <source>
        <dbReference type="RuleBase" id="RU365096"/>
    </source>
</evidence>
<keyword evidence="13 14" id="KW-0326">Glycosidase</keyword>
<dbReference type="FunFam" id="1.10.340.30:FF:000010">
    <property type="entry name" value="Adenine DNA glycosylase"/>
    <property type="match status" value="1"/>
</dbReference>
<comment type="cofactor">
    <cofactor evidence="14">
        <name>[4Fe-4S] cluster</name>
        <dbReference type="ChEBI" id="CHEBI:49883"/>
    </cofactor>
    <text evidence="14">Binds 1 [4Fe-4S] cluster.</text>
</comment>
<evidence type="ECO:0000256" key="5">
    <source>
        <dbReference type="ARBA" id="ARBA00022023"/>
    </source>
</evidence>
<keyword evidence="17" id="KW-1185">Reference proteome</keyword>
<dbReference type="EMBL" id="LT608328">
    <property type="protein sequence ID" value="SCM59831.1"/>
    <property type="molecule type" value="Genomic_DNA"/>
</dbReference>
<name>A0A1G4GBH8_9BACT</name>
<evidence type="ECO:0000313" key="16">
    <source>
        <dbReference type="EMBL" id="SCM59831.1"/>
    </source>
</evidence>
<dbReference type="SUPFAM" id="SSF48150">
    <property type="entry name" value="DNA-glycosylase"/>
    <property type="match status" value="1"/>
</dbReference>
<dbReference type="Gene3D" id="1.10.1670.10">
    <property type="entry name" value="Helix-hairpin-Helix base-excision DNA repair enzymes (C-terminal)"/>
    <property type="match status" value="1"/>
</dbReference>
<comment type="catalytic activity">
    <reaction evidence="1 14">
        <text>Hydrolyzes free adenine bases from 7,8-dihydro-8-oxoguanine:adenine mismatched double-stranded DNA, leaving an apurinic site.</text>
        <dbReference type="EC" id="3.2.2.31"/>
    </reaction>
</comment>
<keyword evidence="6" id="KW-0004">4Fe-4S</keyword>
<dbReference type="Proteomes" id="UP000178485">
    <property type="component" value="Chromosome i"/>
</dbReference>
<accession>A0A1G4GBH8</accession>
<evidence type="ECO:0000256" key="12">
    <source>
        <dbReference type="ARBA" id="ARBA00023204"/>
    </source>
</evidence>
<dbReference type="InterPro" id="IPR000445">
    <property type="entry name" value="HhH_motif"/>
</dbReference>
<reference evidence="16 17" key="1">
    <citation type="submission" date="2016-08" db="EMBL/GenBank/DDBJ databases">
        <authorList>
            <person name="Seilhamer J.J."/>
        </authorList>
    </citation>
    <scope>NUCLEOTIDE SEQUENCE [LARGE SCALE GENOMIC DNA]</scope>
    <source>
        <strain evidence="16">ING2-E5A</strain>
    </source>
</reference>
<dbReference type="InterPro" id="IPR003651">
    <property type="entry name" value="Endonuclease3_FeS-loop_motif"/>
</dbReference>
<dbReference type="AlphaFoldDB" id="A0A1G4GBH8"/>
<dbReference type="InterPro" id="IPR003265">
    <property type="entry name" value="HhH-GPD_domain"/>
</dbReference>
<evidence type="ECO:0000256" key="10">
    <source>
        <dbReference type="ARBA" id="ARBA00023004"/>
    </source>
</evidence>
<dbReference type="EC" id="3.2.2.31" evidence="4 14"/>
<dbReference type="RefSeq" id="WP_071138048.1">
    <property type="nucleotide sequence ID" value="NZ_JAQVII010000015.1"/>
</dbReference>
<dbReference type="GO" id="GO:0051539">
    <property type="term" value="F:4 iron, 4 sulfur cluster binding"/>
    <property type="evidence" value="ECO:0007669"/>
    <property type="project" value="UniProtKB-UniRule"/>
</dbReference>
<dbReference type="SMART" id="SM00478">
    <property type="entry name" value="ENDO3c"/>
    <property type="match status" value="1"/>
</dbReference>
<dbReference type="GO" id="GO:0046872">
    <property type="term" value="F:metal ion binding"/>
    <property type="evidence" value="ECO:0007669"/>
    <property type="project" value="UniProtKB-UniRule"/>
</dbReference>
<sequence length="356" mass="41306">MNKQSNDNLLSRQLQEWYRQYRRDLPWRDSNNPYAVWVSEIILQQTRVNQGRDYFLRFMERFPDIESLAKAPEDEVMKCWEGLGYYSRARNLHAAARQVVEEFKGHFPASHDEMLRLKGVGEYTAAAVASIVFGQPYPVVDGNVFRVLSRLFAIKEPIDTSTGRKLFTGTAAAILDPQDPGTHNQAIMELGALVCTPRLPRCGECPLQHYCMAFERGEVSAFPVKKGKPVLRRRYLNYFHIEQDGFTFIRRREDADIWRNLYEFPLIETETESDLAALQSDPRFHTLFPPDSEVSFRHVCRLKHLLTHRIIHADFYRVELPGTKFPALEGDFLRIGSASLSEYPVSRLLQRYLETI</sequence>
<evidence type="ECO:0000256" key="13">
    <source>
        <dbReference type="ARBA" id="ARBA00023295"/>
    </source>
</evidence>
<keyword evidence="9 16" id="KW-0378">Hydrolase</keyword>
<dbReference type="GO" id="GO:0034039">
    <property type="term" value="F:8-oxo-7,8-dihydroguanine DNA N-glycosylase activity"/>
    <property type="evidence" value="ECO:0007669"/>
    <property type="project" value="TreeGrafter"/>
</dbReference>
<evidence type="ECO:0000256" key="1">
    <source>
        <dbReference type="ARBA" id="ARBA00000843"/>
    </source>
</evidence>
<dbReference type="STRING" id="1642646.ING2E5A_3040"/>
<dbReference type="Pfam" id="PF14815">
    <property type="entry name" value="NUDIX_4"/>
    <property type="match status" value="1"/>
</dbReference>
<dbReference type="PANTHER" id="PTHR42944">
    <property type="entry name" value="ADENINE DNA GLYCOSYLASE"/>
    <property type="match status" value="1"/>
</dbReference>
<keyword evidence="7" id="KW-0479">Metal-binding</keyword>
<dbReference type="GO" id="GO:0006298">
    <property type="term" value="P:mismatch repair"/>
    <property type="evidence" value="ECO:0007669"/>
    <property type="project" value="TreeGrafter"/>
</dbReference>
<dbReference type="GO" id="GO:0006284">
    <property type="term" value="P:base-excision repair"/>
    <property type="evidence" value="ECO:0007669"/>
    <property type="project" value="UniProtKB-UniRule"/>
</dbReference>
<dbReference type="CDD" id="cd03431">
    <property type="entry name" value="NUDIX_DNA_Glycosylase_C-MutY"/>
    <property type="match status" value="1"/>
</dbReference>
<comment type="similarity">
    <text evidence="3 14">Belongs to the Nth/MutY family.</text>
</comment>
<dbReference type="SMART" id="SM00525">
    <property type="entry name" value="FES"/>
    <property type="match status" value="1"/>
</dbReference>
<dbReference type="GO" id="GO:0032357">
    <property type="term" value="F:oxidized purine DNA binding"/>
    <property type="evidence" value="ECO:0007669"/>
    <property type="project" value="TreeGrafter"/>
</dbReference>
<keyword evidence="10 14" id="KW-0408">Iron</keyword>
<dbReference type="InterPro" id="IPR044298">
    <property type="entry name" value="MIG/MutY"/>
</dbReference>
<dbReference type="InterPro" id="IPR005760">
    <property type="entry name" value="A/G_AdeGlyc_MutY"/>
</dbReference>
<evidence type="ECO:0000256" key="4">
    <source>
        <dbReference type="ARBA" id="ARBA00012045"/>
    </source>
</evidence>
<organism evidence="16 17">
    <name type="scientific">Petrimonas mucosa</name>
    <dbReference type="NCBI Taxonomy" id="1642646"/>
    <lineage>
        <taxon>Bacteria</taxon>
        <taxon>Pseudomonadati</taxon>
        <taxon>Bacteroidota</taxon>
        <taxon>Bacteroidia</taxon>
        <taxon>Bacteroidales</taxon>
        <taxon>Dysgonomonadaceae</taxon>
        <taxon>Petrimonas</taxon>
    </lineage>
</organism>
<evidence type="ECO:0000256" key="7">
    <source>
        <dbReference type="ARBA" id="ARBA00022723"/>
    </source>
</evidence>
<evidence type="ECO:0000313" key="17">
    <source>
        <dbReference type="Proteomes" id="UP000178485"/>
    </source>
</evidence>
<dbReference type="CDD" id="cd00056">
    <property type="entry name" value="ENDO3c"/>
    <property type="match status" value="1"/>
</dbReference>
<dbReference type="KEGG" id="pmuc:ING2E5A_3040"/>
<evidence type="ECO:0000259" key="15">
    <source>
        <dbReference type="SMART" id="SM00478"/>
    </source>
</evidence>
<dbReference type="Pfam" id="PF00730">
    <property type="entry name" value="HhH-GPD"/>
    <property type="match status" value="1"/>
</dbReference>
<dbReference type="Pfam" id="PF10576">
    <property type="entry name" value="EndIII_4Fe-2S"/>
    <property type="match status" value="1"/>
</dbReference>
<evidence type="ECO:0000256" key="8">
    <source>
        <dbReference type="ARBA" id="ARBA00022763"/>
    </source>
</evidence>
<keyword evidence="12" id="KW-0234">DNA repair</keyword>
<evidence type="ECO:0000256" key="3">
    <source>
        <dbReference type="ARBA" id="ARBA00008343"/>
    </source>
</evidence>
<dbReference type="Gene3D" id="1.10.340.30">
    <property type="entry name" value="Hypothetical protein, domain 2"/>
    <property type="match status" value="1"/>
</dbReference>
<evidence type="ECO:0000256" key="2">
    <source>
        <dbReference type="ARBA" id="ARBA00002933"/>
    </source>
</evidence>
<dbReference type="Pfam" id="PF00633">
    <property type="entry name" value="HHH"/>
    <property type="match status" value="1"/>
</dbReference>
<dbReference type="InterPro" id="IPR023170">
    <property type="entry name" value="HhH_base_excis_C"/>
</dbReference>
<proteinExistence type="inferred from homology"/>
<dbReference type="NCBIfam" id="TIGR01084">
    <property type="entry name" value="mutY"/>
    <property type="match status" value="1"/>
</dbReference>
<dbReference type="InterPro" id="IPR029119">
    <property type="entry name" value="MutY_C"/>
</dbReference>
<evidence type="ECO:0000256" key="11">
    <source>
        <dbReference type="ARBA" id="ARBA00023014"/>
    </source>
</evidence>
<dbReference type="GO" id="GO:0000701">
    <property type="term" value="F:purine-specific mismatch base pair DNA N-glycosylase activity"/>
    <property type="evidence" value="ECO:0007669"/>
    <property type="project" value="UniProtKB-EC"/>
</dbReference>
<keyword evidence="11" id="KW-0411">Iron-sulfur</keyword>
<dbReference type="InterPro" id="IPR015797">
    <property type="entry name" value="NUDIX_hydrolase-like_dom_sf"/>
</dbReference>
<dbReference type="GO" id="GO:0035485">
    <property type="term" value="F:adenine/guanine mispair binding"/>
    <property type="evidence" value="ECO:0007669"/>
    <property type="project" value="TreeGrafter"/>
</dbReference>
<evidence type="ECO:0000256" key="9">
    <source>
        <dbReference type="ARBA" id="ARBA00022801"/>
    </source>
</evidence>
<protein>
    <recommendedName>
        <fullName evidence="5 14">Adenine DNA glycosylase</fullName>
        <ecNumber evidence="4 14">3.2.2.31</ecNumber>
    </recommendedName>
</protein>
<feature type="domain" description="HhH-GPD" evidence="15">
    <location>
        <begin position="42"/>
        <end position="193"/>
    </location>
</feature>
<dbReference type="InterPro" id="IPR011257">
    <property type="entry name" value="DNA_glycosylase"/>
</dbReference>
<keyword evidence="8 14" id="KW-0227">DNA damage</keyword>
<dbReference type="SUPFAM" id="SSF55811">
    <property type="entry name" value="Nudix"/>
    <property type="match status" value="1"/>
</dbReference>
<dbReference type="PANTHER" id="PTHR42944:SF1">
    <property type="entry name" value="ADENINE DNA GLYCOSYLASE"/>
    <property type="match status" value="1"/>
</dbReference>
<evidence type="ECO:0000256" key="6">
    <source>
        <dbReference type="ARBA" id="ARBA00022485"/>
    </source>
</evidence>
<gene>
    <name evidence="16" type="primary">mutY</name>
    <name evidence="16" type="ORF">ING2E5A_3040</name>
</gene>
<dbReference type="Gene3D" id="3.90.79.10">
    <property type="entry name" value="Nucleoside Triphosphate Pyrophosphohydrolase"/>
    <property type="match status" value="1"/>
</dbReference>